<dbReference type="AlphaFoldDB" id="A0A2M6W630"/>
<dbReference type="SUPFAM" id="SSF50156">
    <property type="entry name" value="PDZ domain-like"/>
    <property type="match status" value="1"/>
</dbReference>
<dbReference type="Gene3D" id="2.30.42.10">
    <property type="match status" value="1"/>
</dbReference>
<dbReference type="InterPro" id="IPR036034">
    <property type="entry name" value="PDZ_sf"/>
</dbReference>
<dbReference type="SUPFAM" id="SSF52096">
    <property type="entry name" value="ClpP/crotonase"/>
    <property type="match status" value="1"/>
</dbReference>
<dbReference type="Gene3D" id="3.30.750.44">
    <property type="match status" value="1"/>
</dbReference>
<dbReference type="GO" id="GO:0030288">
    <property type="term" value="C:outer membrane-bounded periplasmic space"/>
    <property type="evidence" value="ECO:0007669"/>
    <property type="project" value="TreeGrafter"/>
</dbReference>
<dbReference type="SMART" id="SM00228">
    <property type="entry name" value="PDZ"/>
    <property type="match status" value="1"/>
</dbReference>
<dbReference type="NCBIfam" id="TIGR00225">
    <property type="entry name" value="prc"/>
    <property type="match status" value="1"/>
</dbReference>
<dbReference type="GO" id="GO:0006508">
    <property type="term" value="P:proteolysis"/>
    <property type="evidence" value="ECO:0007669"/>
    <property type="project" value="UniProtKB-KW"/>
</dbReference>
<dbReference type="Gene3D" id="3.90.226.10">
    <property type="entry name" value="2-enoyl-CoA Hydratase, Chain A, domain 1"/>
    <property type="match status" value="1"/>
</dbReference>
<dbReference type="InterPro" id="IPR041489">
    <property type="entry name" value="PDZ_6"/>
</dbReference>
<dbReference type="InterPro" id="IPR029045">
    <property type="entry name" value="ClpP/crotonase-like_dom_sf"/>
</dbReference>
<evidence type="ECO:0000313" key="7">
    <source>
        <dbReference type="EMBL" id="PIT88257.1"/>
    </source>
</evidence>
<comment type="similarity">
    <text evidence="1 5">Belongs to the peptidase S41A family.</text>
</comment>
<accession>A0A2M6W630</accession>
<dbReference type="PANTHER" id="PTHR32060">
    <property type="entry name" value="TAIL-SPECIFIC PROTEASE"/>
    <property type="match status" value="1"/>
</dbReference>
<dbReference type="InterPro" id="IPR055210">
    <property type="entry name" value="CtpA/B_N"/>
</dbReference>
<dbReference type="GO" id="GO:0007165">
    <property type="term" value="P:signal transduction"/>
    <property type="evidence" value="ECO:0007669"/>
    <property type="project" value="TreeGrafter"/>
</dbReference>
<evidence type="ECO:0000256" key="4">
    <source>
        <dbReference type="ARBA" id="ARBA00022825"/>
    </source>
</evidence>
<dbReference type="InterPro" id="IPR001478">
    <property type="entry name" value="PDZ"/>
</dbReference>
<keyword evidence="4 5" id="KW-0720">Serine protease</keyword>
<evidence type="ECO:0000259" key="6">
    <source>
        <dbReference type="PROSITE" id="PS50106"/>
    </source>
</evidence>
<dbReference type="InterPro" id="IPR004447">
    <property type="entry name" value="Peptidase_S41A"/>
</dbReference>
<keyword evidence="2 5" id="KW-0645">Protease</keyword>
<dbReference type="EMBL" id="PFBV01000004">
    <property type="protein sequence ID" value="PIT88257.1"/>
    <property type="molecule type" value="Genomic_DNA"/>
</dbReference>
<dbReference type="GO" id="GO:0004175">
    <property type="term" value="F:endopeptidase activity"/>
    <property type="evidence" value="ECO:0007669"/>
    <property type="project" value="TreeGrafter"/>
</dbReference>
<dbReference type="InterPro" id="IPR005151">
    <property type="entry name" value="Tail-specific_protease"/>
</dbReference>
<comment type="caution">
    <text evidence="7">The sequence shown here is derived from an EMBL/GenBank/DDBJ whole genome shotgun (WGS) entry which is preliminary data.</text>
</comment>
<evidence type="ECO:0000313" key="8">
    <source>
        <dbReference type="Proteomes" id="UP000231426"/>
    </source>
</evidence>
<sequence length="390" mass="42852">MENEMKSCGFFRKSLPWVVVFILMLSAFGGGMCCSHVTSMAREDRLEDVLDNIRENHVGSYDEDELYYGAIKGAVESLNDPFTSYLTPSEATAYFKRNKGEMVGIGIGYQIDQQKQFRIISVVVGGPADKAGLRSGDIILKVDGAELVGLDMQGFSDKVRGKENTQVKLTVQKVDSEQPAEVIIVRSKVIFPTVTCSIKNTSILYISVSHFNDAVMNGVYNCARQYVNENTVGIVLDLRNNPGGSLEASRKLASEWMTKSDMLVYTIKDRKGKDELGMSSEEHLFAGMKTVVLVNKGSASASEVVAGALQDYKLATIIGEKTYGKGVGQHLTVLSDGSLLILVSFKWYTPLGRNVHKIGLTPDIRISVDMDKVGWDTDPVLDKALEFLSK</sequence>
<proteinExistence type="inferred from homology"/>
<evidence type="ECO:0000256" key="5">
    <source>
        <dbReference type="RuleBase" id="RU004404"/>
    </source>
</evidence>
<keyword evidence="3 5" id="KW-0378">Hydrolase</keyword>
<reference evidence="8" key="1">
    <citation type="submission" date="2017-09" db="EMBL/GenBank/DDBJ databases">
        <title>Depth-based differentiation of microbial function through sediment-hosted aquifers and enrichment of novel symbionts in the deep terrestrial subsurface.</title>
        <authorList>
            <person name="Probst A.J."/>
            <person name="Ladd B."/>
            <person name="Jarett J.K."/>
            <person name="Geller-Mcgrath D.E."/>
            <person name="Sieber C.M.K."/>
            <person name="Emerson J.B."/>
            <person name="Anantharaman K."/>
            <person name="Thomas B.C."/>
            <person name="Malmstrom R."/>
            <person name="Stieglmeier M."/>
            <person name="Klingl A."/>
            <person name="Woyke T."/>
            <person name="Ryan C.M."/>
            <person name="Banfield J.F."/>
        </authorList>
    </citation>
    <scope>NUCLEOTIDE SEQUENCE [LARGE SCALE GENOMIC DNA]</scope>
</reference>
<dbReference type="PANTHER" id="PTHR32060:SF30">
    <property type="entry name" value="CARBOXY-TERMINAL PROCESSING PROTEASE CTPA"/>
    <property type="match status" value="1"/>
</dbReference>
<evidence type="ECO:0000256" key="2">
    <source>
        <dbReference type="ARBA" id="ARBA00022670"/>
    </source>
</evidence>
<feature type="domain" description="PDZ" evidence="6">
    <location>
        <begin position="91"/>
        <end position="153"/>
    </location>
</feature>
<dbReference type="Proteomes" id="UP000231426">
    <property type="component" value="Unassembled WGS sequence"/>
</dbReference>
<evidence type="ECO:0000256" key="1">
    <source>
        <dbReference type="ARBA" id="ARBA00009179"/>
    </source>
</evidence>
<dbReference type="PROSITE" id="PS50106">
    <property type="entry name" value="PDZ"/>
    <property type="match status" value="1"/>
</dbReference>
<organism evidence="7 8">
    <name type="scientific">Candidatus Magasanikbacteria bacterium CG10_big_fil_rev_8_21_14_0_10_36_32</name>
    <dbReference type="NCBI Taxonomy" id="1974646"/>
    <lineage>
        <taxon>Bacteria</taxon>
        <taxon>Candidatus Magasanikiibacteriota</taxon>
    </lineage>
</organism>
<protein>
    <recommendedName>
        <fullName evidence="6">PDZ domain-containing protein</fullName>
    </recommendedName>
</protein>
<dbReference type="SMART" id="SM00245">
    <property type="entry name" value="TSPc"/>
    <property type="match status" value="1"/>
</dbReference>
<dbReference type="GO" id="GO:0008236">
    <property type="term" value="F:serine-type peptidase activity"/>
    <property type="evidence" value="ECO:0007669"/>
    <property type="project" value="UniProtKB-KW"/>
</dbReference>
<name>A0A2M6W630_9BACT</name>
<dbReference type="Pfam" id="PF17820">
    <property type="entry name" value="PDZ_6"/>
    <property type="match status" value="1"/>
</dbReference>
<evidence type="ECO:0000256" key="3">
    <source>
        <dbReference type="ARBA" id="ARBA00022801"/>
    </source>
</evidence>
<dbReference type="CDD" id="cd07560">
    <property type="entry name" value="Peptidase_S41_CPP"/>
    <property type="match status" value="1"/>
</dbReference>
<gene>
    <name evidence="7" type="ORF">COU29_03250</name>
</gene>
<dbReference type="Pfam" id="PF03572">
    <property type="entry name" value="Peptidase_S41"/>
    <property type="match status" value="1"/>
</dbReference>
<dbReference type="Pfam" id="PF22694">
    <property type="entry name" value="CtpB_N-like"/>
    <property type="match status" value="1"/>
</dbReference>